<dbReference type="GO" id="GO:0005506">
    <property type="term" value="F:iron ion binding"/>
    <property type="evidence" value="ECO:0007669"/>
    <property type="project" value="InterPro"/>
</dbReference>
<evidence type="ECO:0000256" key="6">
    <source>
        <dbReference type="RuleBase" id="RU000461"/>
    </source>
</evidence>
<dbReference type="Proteomes" id="UP000429523">
    <property type="component" value="Unassembled WGS sequence"/>
</dbReference>
<dbReference type="Proteomes" id="UP000488956">
    <property type="component" value="Unassembled WGS sequence"/>
</dbReference>
<dbReference type="GO" id="GO:0006629">
    <property type="term" value="P:lipid metabolic process"/>
    <property type="evidence" value="ECO:0007669"/>
    <property type="project" value="UniProtKB-ARBA"/>
</dbReference>
<dbReference type="EMBL" id="QXGD01001071">
    <property type="protein sequence ID" value="KAE9215632.1"/>
    <property type="molecule type" value="Genomic_DNA"/>
</dbReference>
<dbReference type="SUPFAM" id="SSF48264">
    <property type="entry name" value="Cytochrome P450"/>
    <property type="match status" value="1"/>
</dbReference>
<dbReference type="PANTHER" id="PTHR24296">
    <property type="entry name" value="CYTOCHROME P450"/>
    <property type="match status" value="1"/>
</dbReference>
<dbReference type="Proteomes" id="UP000437068">
    <property type="component" value="Unassembled WGS sequence"/>
</dbReference>
<evidence type="ECO:0000313" key="15">
    <source>
        <dbReference type="Proteomes" id="UP000433483"/>
    </source>
</evidence>
<evidence type="ECO:0000313" key="11">
    <source>
        <dbReference type="EMBL" id="KAE9199233.1"/>
    </source>
</evidence>
<dbReference type="GO" id="GO:0004497">
    <property type="term" value="F:monooxygenase activity"/>
    <property type="evidence" value="ECO:0007669"/>
    <property type="project" value="UniProtKB-KW"/>
</dbReference>
<dbReference type="InterPro" id="IPR036396">
    <property type="entry name" value="Cyt_P450_sf"/>
</dbReference>
<keyword evidence="5 6" id="KW-0349">Heme</keyword>
<keyword evidence="6" id="KW-0503">Monooxygenase</keyword>
<evidence type="ECO:0000313" key="19">
    <source>
        <dbReference type="Proteomes" id="UP000488956"/>
    </source>
</evidence>
<dbReference type="PROSITE" id="PS00086">
    <property type="entry name" value="CYTOCHROME_P450"/>
    <property type="match status" value="1"/>
</dbReference>
<evidence type="ECO:0000313" key="8">
    <source>
        <dbReference type="EMBL" id="KAE8933039.1"/>
    </source>
</evidence>
<proteinExistence type="inferred from homology"/>
<dbReference type="EMBL" id="QXGB01001000">
    <property type="protein sequence ID" value="KAE9199233.1"/>
    <property type="molecule type" value="Genomic_DNA"/>
</dbReference>
<dbReference type="Proteomes" id="UP000440732">
    <property type="component" value="Unassembled WGS sequence"/>
</dbReference>
<dbReference type="AlphaFoldDB" id="A0A6A3EHV5"/>
<name>A0A6A3EHV5_9STRA</name>
<evidence type="ECO:0008006" key="20">
    <source>
        <dbReference type="Google" id="ProtNLM"/>
    </source>
</evidence>
<feature type="binding site" description="axial binding residue" evidence="5">
    <location>
        <position position="591"/>
    </location>
    <ligand>
        <name>heme</name>
        <dbReference type="ChEBI" id="CHEBI:30413"/>
    </ligand>
    <ligandPart>
        <name>Fe</name>
        <dbReference type="ChEBI" id="CHEBI:18248"/>
    </ligandPart>
</feature>
<comment type="similarity">
    <text evidence="1 6">Belongs to the cytochrome P450 family.</text>
</comment>
<keyword evidence="2 5" id="KW-0479">Metal-binding</keyword>
<evidence type="ECO:0000313" key="16">
    <source>
        <dbReference type="Proteomes" id="UP000437068"/>
    </source>
</evidence>
<dbReference type="GO" id="GO:0020037">
    <property type="term" value="F:heme binding"/>
    <property type="evidence" value="ECO:0007669"/>
    <property type="project" value="InterPro"/>
</dbReference>
<keyword evidence="3 6" id="KW-0560">Oxidoreductase</keyword>
<accession>A0A6A3EHV5</accession>
<evidence type="ECO:0000313" key="14">
    <source>
        <dbReference type="Proteomes" id="UP000429523"/>
    </source>
</evidence>
<dbReference type="InterPro" id="IPR017972">
    <property type="entry name" value="Cyt_P450_CS"/>
</dbReference>
<feature type="region of interest" description="Disordered" evidence="7">
    <location>
        <begin position="73"/>
        <end position="95"/>
    </location>
</feature>
<evidence type="ECO:0000256" key="1">
    <source>
        <dbReference type="ARBA" id="ARBA00010617"/>
    </source>
</evidence>
<dbReference type="GO" id="GO:0016705">
    <property type="term" value="F:oxidoreductase activity, acting on paired donors, with incorporation or reduction of molecular oxygen"/>
    <property type="evidence" value="ECO:0007669"/>
    <property type="project" value="InterPro"/>
</dbReference>
<evidence type="ECO:0000256" key="3">
    <source>
        <dbReference type="ARBA" id="ARBA00023002"/>
    </source>
</evidence>
<reference evidence="14 15" key="1">
    <citation type="submission" date="2018-08" db="EMBL/GenBank/DDBJ databases">
        <title>Genomic investigation of the strawberry pathogen Phytophthora fragariae indicates pathogenicity is determined by transcriptional variation in three key races.</title>
        <authorList>
            <person name="Adams T.M."/>
            <person name="Armitage A.D."/>
            <person name="Sobczyk M.K."/>
            <person name="Bates H.J."/>
            <person name="Dunwell J.M."/>
            <person name="Nellist C.F."/>
            <person name="Harrison R.J."/>
        </authorList>
    </citation>
    <scope>NUCLEOTIDE SEQUENCE [LARGE SCALE GENOMIC DNA]</scope>
    <source>
        <strain evidence="13 16">A4</strain>
        <strain evidence="12 17">BC-1</strain>
        <strain evidence="11 15">NOV-27</strain>
        <strain evidence="10 18">NOV-5</strain>
        <strain evidence="8 14">NOV-9</strain>
        <strain evidence="9 19">ONT-3</strain>
    </source>
</reference>
<evidence type="ECO:0000313" key="10">
    <source>
        <dbReference type="EMBL" id="KAE9125670.1"/>
    </source>
</evidence>
<evidence type="ECO:0000256" key="7">
    <source>
        <dbReference type="SAM" id="MobiDB-lite"/>
    </source>
</evidence>
<dbReference type="Proteomes" id="UP000440367">
    <property type="component" value="Unassembled WGS sequence"/>
</dbReference>
<feature type="compositionally biased region" description="Polar residues" evidence="7">
    <location>
        <begin position="75"/>
        <end position="86"/>
    </location>
</feature>
<evidence type="ECO:0000313" key="13">
    <source>
        <dbReference type="EMBL" id="KAE9299815.1"/>
    </source>
</evidence>
<keyword evidence="15" id="KW-1185">Reference proteome</keyword>
<dbReference type="OrthoDB" id="1470350at2759"/>
<dbReference type="EMBL" id="QXGF01001054">
    <property type="protein sequence ID" value="KAE8933039.1"/>
    <property type="molecule type" value="Genomic_DNA"/>
</dbReference>
<dbReference type="InterPro" id="IPR001128">
    <property type="entry name" value="Cyt_P450"/>
</dbReference>
<evidence type="ECO:0000256" key="4">
    <source>
        <dbReference type="ARBA" id="ARBA00023004"/>
    </source>
</evidence>
<sequence length="653" mass="72670">MPPYASATPRAAEESGMQLACSARAMQATVSSGVDSGQRSHVRRDPALLFLLAGSAVGRSYCTAPTKRAFGFRGASQSARDSIQRNSPRREQASSSSLVAMLREWFTKHRALSPLGPAGLALLAGAAVVAAYVASRPSGVEVSVLDYKEEKEEDKPQDKPKVVPYLPSKVPWIGNMLELAGNAHRFHSWMAEQCIAHNGVFKLHLPGQSDMLVTAVPEHYEHVVKTQFEHFSKGHQQYDMFVDLMGHSVLIIEGERWKYHRRLLVRLFSARALREHMTPVIQRHTLLLQKVLLKAAVTKKPVDVYMLMHRFTFKAFAEMVFNNSLDSIDSEHEHPFEQAFDEAQSIVAGRLQQPVWFWKLKRWLNVGLERTLREDIALIDEFIMKIISIAIEARRQRQEDLKAGRPVKAAGTDIVSIVLECMEQDGDMVSPTDVRNIAVAALGAGRDTSADAMSWLLHTLTQNPHVENKLRAELLENLPKLATSPSYVPSMDEVQGLVYLEATIRELLRLQTPVPFTLRECIHDTVFSDGTFVPKGTNVGMCHFGAARWSEVWGPDAAEFNPERFIDQATGKLVQTPMAKFNAFSGGQRVCVGKALAMLEMKLVVATLVGRFHFREVPGQNVQYAMGITIGMRNSLMMHIEPVTTGAPAAAAW</sequence>
<comment type="cofactor">
    <cofactor evidence="5">
        <name>heme</name>
        <dbReference type="ChEBI" id="CHEBI:30413"/>
    </cofactor>
</comment>
<dbReference type="InterPro" id="IPR002401">
    <property type="entry name" value="Cyt_P450_E_grp-I"/>
</dbReference>
<evidence type="ECO:0000313" key="12">
    <source>
        <dbReference type="EMBL" id="KAE9215632.1"/>
    </source>
</evidence>
<dbReference type="Pfam" id="PF00067">
    <property type="entry name" value="p450"/>
    <property type="match status" value="1"/>
</dbReference>
<dbReference type="PRINTS" id="PR00385">
    <property type="entry name" value="P450"/>
</dbReference>
<dbReference type="PRINTS" id="PR00463">
    <property type="entry name" value="EP450I"/>
</dbReference>
<dbReference type="EMBL" id="QXGE01000984">
    <property type="protein sequence ID" value="KAE9299815.1"/>
    <property type="molecule type" value="Genomic_DNA"/>
</dbReference>
<dbReference type="CDD" id="cd11064">
    <property type="entry name" value="CYP86A"/>
    <property type="match status" value="1"/>
</dbReference>
<dbReference type="EMBL" id="QXFX01000947">
    <property type="protein sequence ID" value="KAE9100156.1"/>
    <property type="molecule type" value="Genomic_DNA"/>
</dbReference>
<evidence type="ECO:0000256" key="2">
    <source>
        <dbReference type="ARBA" id="ARBA00022723"/>
    </source>
</evidence>
<dbReference type="Gene3D" id="1.10.630.10">
    <property type="entry name" value="Cytochrome P450"/>
    <property type="match status" value="1"/>
</dbReference>
<comment type="caution">
    <text evidence="8">The sequence shown here is derived from an EMBL/GenBank/DDBJ whole genome shotgun (WGS) entry which is preliminary data.</text>
</comment>
<evidence type="ECO:0000256" key="5">
    <source>
        <dbReference type="PIRSR" id="PIRSR602401-1"/>
    </source>
</evidence>
<protein>
    <recommendedName>
        <fullName evidence="20">Cytochrome P450 86A2</fullName>
    </recommendedName>
</protein>
<keyword evidence="4 5" id="KW-0408">Iron</keyword>
<evidence type="ECO:0000313" key="17">
    <source>
        <dbReference type="Proteomes" id="UP000440367"/>
    </source>
</evidence>
<dbReference type="Proteomes" id="UP000433483">
    <property type="component" value="Unassembled WGS sequence"/>
</dbReference>
<organism evidence="8 14">
    <name type="scientific">Phytophthora fragariae</name>
    <dbReference type="NCBI Taxonomy" id="53985"/>
    <lineage>
        <taxon>Eukaryota</taxon>
        <taxon>Sar</taxon>
        <taxon>Stramenopiles</taxon>
        <taxon>Oomycota</taxon>
        <taxon>Peronosporomycetes</taxon>
        <taxon>Peronosporales</taxon>
        <taxon>Peronosporaceae</taxon>
        <taxon>Phytophthora</taxon>
    </lineage>
</organism>
<evidence type="ECO:0000313" key="9">
    <source>
        <dbReference type="EMBL" id="KAE9100156.1"/>
    </source>
</evidence>
<gene>
    <name evidence="13" type="ORF">PF001_g15267</name>
    <name evidence="12" type="ORF">PF002_g17312</name>
    <name evidence="11" type="ORF">PF005_g15822</name>
    <name evidence="10" type="ORF">PF006_g16910</name>
    <name evidence="8" type="ORF">PF009_g16952</name>
    <name evidence="9" type="ORF">PF010_g14919</name>
</gene>
<dbReference type="EMBL" id="QXGA01001209">
    <property type="protein sequence ID" value="KAE9125670.1"/>
    <property type="molecule type" value="Genomic_DNA"/>
</dbReference>
<evidence type="ECO:0000313" key="18">
    <source>
        <dbReference type="Proteomes" id="UP000440732"/>
    </source>
</evidence>